<feature type="transmembrane region" description="Helical" evidence="5">
    <location>
        <begin position="5"/>
        <end position="27"/>
    </location>
</feature>
<name>A0A1D2M725_ORCCI</name>
<accession>A0A1D2M725</accession>
<reference evidence="6 7" key="1">
    <citation type="journal article" date="2016" name="Genome Biol. Evol.">
        <title>Gene Family Evolution Reflects Adaptation to Soil Environmental Stressors in the Genome of the Collembolan Orchesella cincta.</title>
        <authorList>
            <person name="Faddeeva-Vakhrusheva A."/>
            <person name="Derks M.F."/>
            <person name="Anvar S.Y."/>
            <person name="Agamennone V."/>
            <person name="Suring W."/>
            <person name="Smit S."/>
            <person name="van Straalen N.M."/>
            <person name="Roelofs D."/>
        </authorList>
    </citation>
    <scope>NUCLEOTIDE SEQUENCE [LARGE SCALE GENOMIC DNA]</scope>
    <source>
        <tissue evidence="6">Mixed pool</tissue>
    </source>
</reference>
<dbReference type="InterPro" id="IPR008952">
    <property type="entry name" value="Tetraspanin_EC2_sf"/>
</dbReference>
<dbReference type="STRING" id="48709.A0A1D2M725"/>
<keyword evidence="7" id="KW-1185">Reference proteome</keyword>
<evidence type="ECO:0000313" key="6">
    <source>
        <dbReference type="EMBL" id="ODM88722.1"/>
    </source>
</evidence>
<dbReference type="Proteomes" id="UP000094527">
    <property type="component" value="Unassembled WGS sequence"/>
</dbReference>
<dbReference type="InterPro" id="IPR018499">
    <property type="entry name" value="Tetraspanin/Peripherin"/>
</dbReference>
<evidence type="ECO:0000256" key="5">
    <source>
        <dbReference type="SAM" id="Phobius"/>
    </source>
</evidence>
<feature type="transmembrane region" description="Helical" evidence="5">
    <location>
        <begin position="171"/>
        <end position="196"/>
    </location>
</feature>
<dbReference type="GO" id="GO:0016020">
    <property type="term" value="C:membrane"/>
    <property type="evidence" value="ECO:0007669"/>
    <property type="project" value="UniProtKB-SubCell"/>
</dbReference>
<dbReference type="Pfam" id="PF00335">
    <property type="entry name" value="Tetraspanin"/>
    <property type="match status" value="1"/>
</dbReference>
<keyword evidence="4 5" id="KW-0472">Membrane</keyword>
<sequence length="229" mass="25684">MMENFIICTAIIGPFILGIFLVWGAFAVKNGIIWYFGRILDYEGFELANLTIPCILLIVADGMAENIMLNSMGNYYNDGSPSQNVSVQFWDYLQENLKCCGIHGYTDWVAASQAPEIGFIPTSCCMDNAQSSDNVSCTEAITKDKISAVAFITNTIYMDGCLFQYNSSYGIGFLELTAIIAIFCHVCGLITACVCFHQQSVWLQQLDIKFIYYIRFTIVKVFIPFCKHT</sequence>
<evidence type="ECO:0000256" key="2">
    <source>
        <dbReference type="ARBA" id="ARBA00022692"/>
    </source>
</evidence>
<keyword evidence="3 5" id="KW-1133">Transmembrane helix</keyword>
<dbReference type="Gene3D" id="1.10.1450.10">
    <property type="entry name" value="Tetraspanin"/>
    <property type="match status" value="1"/>
</dbReference>
<feature type="transmembrane region" description="Helical" evidence="5">
    <location>
        <begin position="47"/>
        <end position="64"/>
    </location>
</feature>
<comment type="caution">
    <text evidence="6">The sequence shown here is derived from an EMBL/GenBank/DDBJ whole genome shotgun (WGS) entry which is preliminary data.</text>
</comment>
<evidence type="ECO:0000256" key="1">
    <source>
        <dbReference type="ARBA" id="ARBA00004141"/>
    </source>
</evidence>
<evidence type="ECO:0000256" key="3">
    <source>
        <dbReference type="ARBA" id="ARBA00022989"/>
    </source>
</evidence>
<gene>
    <name evidence="6" type="ORF">Ocin01_17960</name>
</gene>
<keyword evidence="2 5" id="KW-0812">Transmembrane</keyword>
<dbReference type="AlphaFoldDB" id="A0A1D2M725"/>
<dbReference type="SUPFAM" id="SSF48652">
    <property type="entry name" value="Tetraspanin"/>
    <property type="match status" value="1"/>
</dbReference>
<protein>
    <submittedName>
        <fullName evidence="6">Tetraspanin-1</fullName>
    </submittedName>
</protein>
<evidence type="ECO:0000313" key="7">
    <source>
        <dbReference type="Proteomes" id="UP000094527"/>
    </source>
</evidence>
<proteinExistence type="predicted"/>
<dbReference type="OrthoDB" id="6134317at2759"/>
<evidence type="ECO:0000256" key="4">
    <source>
        <dbReference type="ARBA" id="ARBA00023136"/>
    </source>
</evidence>
<organism evidence="6 7">
    <name type="scientific">Orchesella cincta</name>
    <name type="common">Springtail</name>
    <name type="synonym">Podura cincta</name>
    <dbReference type="NCBI Taxonomy" id="48709"/>
    <lineage>
        <taxon>Eukaryota</taxon>
        <taxon>Metazoa</taxon>
        <taxon>Ecdysozoa</taxon>
        <taxon>Arthropoda</taxon>
        <taxon>Hexapoda</taxon>
        <taxon>Collembola</taxon>
        <taxon>Entomobryomorpha</taxon>
        <taxon>Entomobryoidea</taxon>
        <taxon>Orchesellidae</taxon>
        <taxon>Orchesellinae</taxon>
        <taxon>Orchesella</taxon>
    </lineage>
</organism>
<dbReference type="EMBL" id="LJIJ01003280">
    <property type="protein sequence ID" value="ODM88722.1"/>
    <property type="molecule type" value="Genomic_DNA"/>
</dbReference>
<comment type="subcellular location">
    <subcellularLocation>
        <location evidence="1">Membrane</location>
        <topology evidence="1">Multi-pass membrane protein</topology>
    </subcellularLocation>
</comment>